<dbReference type="PROSITE" id="PS51375">
    <property type="entry name" value="PPR"/>
    <property type="match status" value="4"/>
</dbReference>
<evidence type="ECO:0000313" key="5">
    <source>
        <dbReference type="EMBL" id="VFR00618.1"/>
    </source>
</evidence>
<dbReference type="EMBL" id="OOIL02006707">
    <property type="protein sequence ID" value="VFR00618.1"/>
    <property type="molecule type" value="Genomic_DNA"/>
</dbReference>
<feature type="repeat" description="PPR" evidence="3">
    <location>
        <begin position="214"/>
        <end position="248"/>
    </location>
</feature>
<keyword evidence="2" id="KW-0677">Repeat</keyword>
<evidence type="ECO:0000256" key="1">
    <source>
        <dbReference type="ARBA" id="ARBA00006643"/>
    </source>
</evidence>
<evidence type="ECO:0000256" key="3">
    <source>
        <dbReference type="PROSITE-ProRule" id="PRU00708"/>
    </source>
</evidence>
<dbReference type="InterPro" id="IPR002885">
    <property type="entry name" value="PPR_rpt"/>
</dbReference>
<feature type="repeat" description="PPR" evidence="3">
    <location>
        <begin position="418"/>
        <end position="448"/>
    </location>
</feature>
<reference evidence="5 6" key="1">
    <citation type="submission" date="2018-04" db="EMBL/GenBank/DDBJ databases">
        <authorList>
            <person name="Vogel A."/>
        </authorList>
    </citation>
    <scope>NUCLEOTIDE SEQUENCE [LARGE SCALE GENOMIC DNA]</scope>
</reference>
<dbReference type="PANTHER" id="PTHR47926:SF405">
    <property type="entry name" value="DYW DOMAIN-CONTAINING PROTEIN"/>
    <property type="match status" value="1"/>
</dbReference>
<name>A0A484NJD5_9ASTE</name>
<proteinExistence type="inferred from homology"/>
<dbReference type="InterPro" id="IPR046848">
    <property type="entry name" value="E_motif"/>
</dbReference>
<feature type="repeat" description="PPR" evidence="3">
    <location>
        <begin position="113"/>
        <end position="147"/>
    </location>
</feature>
<dbReference type="NCBIfam" id="TIGR00756">
    <property type="entry name" value="PPR"/>
    <property type="match status" value="4"/>
</dbReference>
<dbReference type="InterPro" id="IPR032867">
    <property type="entry name" value="DYW_dom"/>
</dbReference>
<dbReference type="Gene3D" id="1.25.40.10">
    <property type="entry name" value="Tetratricopeptide repeat domain"/>
    <property type="match status" value="4"/>
</dbReference>
<dbReference type="Pfam" id="PF01535">
    <property type="entry name" value="PPR"/>
    <property type="match status" value="4"/>
</dbReference>
<feature type="repeat" description="PPR" evidence="3">
    <location>
        <begin position="317"/>
        <end position="351"/>
    </location>
</feature>
<organism evidence="5 6">
    <name type="scientific">Cuscuta campestris</name>
    <dbReference type="NCBI Taxonomy" id="132261"/>
    <lineage>
        <taxon>Eukaryota</taxon>
        <taxon>Viridiplantae</taxon>
        <taxon>Streptophyta</taxon>
        <taxon>Embryophyta</taxon>
        <taxon>Tracheophyta</taxon>
        <taxon>Spermatophyta</taxon>
        <taxon>Magnoliopsida</taxon>
        <taxon>eudicotyledons</taxon>
        <taxon>Gunneridae</taxon>
        <taxon>Pentapetalae</taxon>
        <taxon>asterids</taxon>
        <taxon>lamiids</taxon>
        <taxon>Solanales</taxon>
        <taxon>Convolvulaceae</taxon>
        <taxon>Cuscuteae</taxon>
        <taxon>Cuscuta</taxon>
        <taxon>Cuscuta subgen. Grammica</taxon>
        <taxon>Cuscuta sect. Cleistogrammica</taxon>
    </lineage>
</organism>
<dbReference type="Pfam" id="PF14432">
    <property type="entry name" value="DYW_deaminase"/>
    <property type="match status" value="1"/>
</dbReference>
<dbReference type="PANTHER" id="PTHR47926">
    <property type="entry name" value="PENTATRICOPEPTIDE REPEAT-CONTAINING PROTEIN"/>
    <property type="match status" value="1"/>
</dbReference>
<dbReference type="Pfam" id="PF13041">
    <property type="entry name" value="PPR_2"/>
    <property type="match status" value="3"/>
</dbReference>
<dbReference type="GO" id="GO:0008270">
    <property type="term" value="F:zinc ion binding"/>
    <property type="evidence" value="ECO:0007669"/>
    <property type="project" value="InterPro"/>
</dbReference>
<dbReference type="GO" id="GO:0009451">
    <property type="term" value="P:RNA modification"/>
    <property type="evidence" value="ECO:0007669"/>
    <property type="project" value="InterPro"/>
</dbReference>
<dbReference type="AlphaFoldDB" id="A0A484NJD5"/>
<dbReference type="InterPro" id="IPR011990">
    <property type="entry name" value="TPR-like_helical_dom_sf"/>
</dbReference>
<dbReference type="Proteomes" id="UP000595140">
    <property type="component" value="Unassembled WGS sequence"/>
</dbReference>
<sequence length="725" mass="79945">MDDKDLCRTMYDMKLVNILNTPYLYRNLIASTAPPFRSFNSMHLQKCSPKDLKSLLSTCKDRISISKIHTFLISSGLSSHPILNPQLISAYAEAGHTELARKVFDELPQRRRSICAWNSMIVAYSRKGFPGEAMDLYGEMISSGAEPDSSTFTAALKACAALPDLGLGEEVLRKSRECGYGNDVFVASSGLTFYAKCGKIDAARLLFGKMERRDVVCWTAMISALSQCGLPREAVEVYRNMQRDGLEGDEVVMLGLIRACANTGELTLGSSIHGYMIRKSLPMSVHVNTSLVDMYAKNGHLDTASRLFESLHCSKNSSVSWSALISGYAQNGLADHALRLVIDMQGLGLSPDTTSLVSSLVACSHVGFSKKGKSVHAYVLRRFEVDRVFGTALIDMYAKCGLIACARRVYDSIEINKDVICWNAIIAGYGIHGLGKEALSLFSEMKAAIEPDDATFAALLSALSHSGLVDEGRFWFDTMVEKYKIRPTEKHYACVVDLLARAGLVEEARDVIEGMEIEPTVAIWVALLSGCLNHKKFLIGETAANKILGLKPNTLGIYVLVSNFFAAAKKWEDVARVRKTMRATGMRKTPGHSVVEANERLHAFLTEDGTHPQREEIARTLRKLEDEMASLGYAPKTEFVLHNIAAEGVKAAMLCNHSERLAIAFALLNTAPGSKVMVAKNLRVCGDCHEATKFISMIVKREIIVRDVKRFHHFKDGVCSCGDYW</sequence>
<dbReference type="Pfam" id="PF20431">
    <property type="entry name" value="E_motif"/>
    <property type="match status" value="1"/>
</dbReference>
<gene>
    <name evidence="5" type="ORF">CCAM_LOCUS42393</name>
</gene>
<evidence type="ECO:0000259" key="4">
    <source>
        <dbReference type="Pfam" id="PF14432"/>
    </source>
</evidence>
<evidence type="ECO:0000256" key="2">
    <source>
        <dbReference type="ARBA" id="ARBA00022737"/>
    </source>
</evidence>
<comment type="similarity">
    <text evidence="1">Belongs to the PPR family. PCMP-H subfamily.</text>
</comment>
<dbReference type="GO" id="GO:0003729">
    <property type="term" value="F:mRNA binding"/>
    <property type="evidence" value="ECO:0007669"/>
    <property type="project" value="UniProtKB-ARBA"/>
</dbReference>
<feature type="domain" description="DYW" evidence="4">
    <location>
        <begin position="632"/>
        <end position="725"/>
    </location>
</feature>
<keyword evidence="6" id="KW-1185">Reference proteome</keyword>
<dbReference type="FunFam" id="1.25.40.10:FF:000344">
    <property type="entry name" value="Pentatricopeptide repeat-containing protein"/>
    <property type="match status" value="1"/>
</dbReference>
<dbReference type="InterPro" id="IPR046960">
    <property type="entry name" value="PPR_At4g14850-like_plant"/>
</dbReference>
<protein>
    <recommendedName>
        <fullName evidence="4">DYW domain-containing protein</fullName>
    </recommendedName>
</protein>
<evidence type="ECO:0000313" key="6">
    <source>
        <dbReference type="Proteomes" id="UP000595140"/>
    </source>
</evidence>
<dbReference type="FunFam" id="1.25.40.10:FF:000690">
    <property type="entry name" value="Pentatricopeptide repeat-containing protein"/>
    <property type="match status" value="1"/>
</dbReference>
<dbReference type="OrthoDB" id="185373at2759"/>
<dbReference type="FunFam" id="1.25.40.10:FF:000343">
    <property type="entry name" value="Pentatricopeptide repeat-containing protein At3g58590"/>
    <property type="match status" value="1"/>
</dbReference>
<accession>A0A484NJD5</accession>